<dbReference type="InterPro" id="IPR000415">
    <property type="entry name" value="Nitroreductase-like"/>
</dbReference>
<sequence length="406" mass="41793">MRAGALGALPGRPDAAKPGTGREADAEAPPTAEETAVQEPVLNAAALETLVSAAVAAPSLRDVRPWRLRFLPYTRTVEVRADGTWTDGVRAGGARTDGLRAGVRPSPSGTGWDGRGPYVSAGAAVLNLRVAARHLGWEPVTQVLPDPADPGLLAAVRLAGAPRTGPEAGRCGPDRGLYDAIWRRHSSRLPFGDHPVPDGILAELASAARAEGAVPALPGTEETGRLLDLAAEAEHRDAAGRLPAGCLPGIGLPALGLPGGGSTGSGGRSGPCATVPRDGRARGGNAPAPPPDPDRRPSGLRFEEHPRLLLLGTRHDRPADRLLAGQALQRVLLLLTVRGLRASVLHRALEWEDLRRRVRGPSGGPGSPQALVRIGYGPEGPTPRSPGAGTRAGPRAPAGTPGPART</sequence>
<dbReference type="Proteomes" id="UP001501358">
    <property type="component" value="Unassembled WGS sequence"/>
</dbReference>
<feature type="compositionally biased region" description="Low complexity" evidence="1">
    <location>
        <begin position="386"/>
        <end position="406"/>
    </location>
</feature>
<feature type="region of interest" description="Disordered" evidence="1">
    <location>
        <begin position="258"/>
        <end position="300"/>
    </location>
</feature>
<reference evidence="3" key="1">
    <citation type="journal article" date="2019" name="Int. J. Syst. Evol. Microbiol.">
        <title>The Global Catalogue of Microorganisms (GCM) 10K type strain sequencing project: providing services to taxonomists for standard genome sequencing and annotation.</title>
        <authorList>
            <consortium name="The Broad Institute Genomics Platform"/>
            <consortium name="The Broad Institute Genome Sequencing Center for Infectious Disease"/>
            <person name="Wu L."/>
            <person name="Ma J."/>
        </authorList>
    </citation>
    <scope>NUCLEOTIDE SEQUENCE [LARGE SCALE GENOMIC DNA]</scope>
    <source>
        <strain evidence="3">JCM 6307</strain>
    </source>
</reference>
<feature type="region of interest" description="Disordered" evidence="1">
    <location>
        <begin position="357"/>
        <end position="406"/>
    </location>
</feature>
<gene>
    <name evidence="2" type="ORF">GCM10010406_36170</name>
</gene>
<evidence type="ECO:0000256" key="1">
    <source>
        <dbReference type="SAM" id="MobiDB-lite"/>
    </source>
</evidence>
<dbReference type="InterPro" id="IPR050627">
    <property type="entry name" value="Nitroreductase/BluB"/>
</dbReference>
<feature type="region of interest" description="Disordered" evidence="1">
    <location>
        <begin position="1"/>
        <end position="37"/>
    </location>
</feature>
<proteinExistence type="predicted"/>
<dbReference type="PANTHER" id="PTHR23026">
    <property type="entry name" value="NADPH NITROREDUCTASE"/>
    <property type="match status" value="1"/>
</dbReference>
<organism evidence="2 3">
    <name type="scientific">Streptomyces thermolineatus</name>
    <dbReference type="NCBI Taxonomy" id="44033"/>
    <lineage>
        <taxon>Bacteria</taxon>
        <taxon>Bacillati</taxon>
        <taxon>Actinomycetota</taxon>
        <taxon>Actinomycetes</taxon>
        <taxon>Kitasatosporales</taxon>
        <taxon>Streptomycetaceae</taxon>
        <taxon>Streptomyces</taxon>
    </lineage>
</organism>
<dbReference type="PANTHER" id="PTHR23026:SF123">
    <property type="entry name" value="NAD(P)H NITROREDUCTASE RV3131-RELATED"/>
    <property type="match status" value="1"/>
</dbReference>
<comment type="caution">
    <text evidence="2">The sequence shown here is derived from an EMBL/GenBank/DDBJ whole genome shotgun (WGS) entry which is preliminary data.</text>
</comment>
<keyword evidence="3" id="KW-1185">Reference proteome</keyword>
<protein>
    <submittedName>
        <fullName evidence="2">Nitroreductase family protein</fullName>
    </submittedName>
</protein>
<evidence type="ECO:0000313" key="3">
    <source>
        <dbReference type="Proteomes" id="UP001501358"/>
    </source>
</evidence>
<dbReference type="EMBL" id="BAAATA010000022">
    <property type="protein sequence ID" value="GAA2496611.1"/>
    <property type="molecule type" value="Genomic_DNA"/>
</dbReference>
<accession>A0ABP5ZCP6</accession>
<evidence type="ECO:0000313" key="2">
    <source>
        <dbReference type="EMBL" id="GAA2496611.1"/>
    </source>
</evidence>
<feature type="compositionally biased region" description="Gly residues" evidence="1">
    <location>
        <begin position="258"/>
        <end position="269"/>
    </location>
</feature>
<dbReference type="Gene3D" id="3.40.109.10">
    <property type="entry name" value="NADH Oxidase"/>
    <property type="match status" value="1"/>
</dbReference>
<dbReference type="SUPFAM" id="SSF55469">
    <property type="entry name" value="FMN-dependent nitroreductase-like"/>
    <property type="match status" value="2"/>
</dbReference>
<name>A0ABP5ZCP6_9ACTN</name>